<dbReference type="Pfam" id="PF12710">
    <property type="entry name" value="HAD"/>
    <property type="match status" value="1"/>
</dbReference>
<keyword evidence="3 6" id="KW-0812">Transmembrane</keyword>
<dbReference type="EMBL" id="JANUHA010000002">
    <property type="protein sequence ID" value="MCS0595700.1"/>
    <property type="molecule type" value="Genomic_DNA"/>
</dbReference>
<feature type="transmembrane region" description="Helical" evidence="6">
    <location>
        <begin position="390"/>
        <end position="416"/>
    </location>
</feature>
<evidence type="ECO:0000313" key="8">
    <source>
        <dbReference type="Proteomes" id="UP001206572"/>
    </source>
</evidence>
<dbReference type="RefSeq" id="WP_258826748.1">
    <property type="nucleotide sequence ID" value="NZ_JANUHA010000002.1"/>
</dbReference>
<organism evidence="7 8">
    <name type="scientific">Massilia agri</name>
    <dbReference type="NCBI Taxonomy" id="1886785"/>
    <lineage>
        <taxon>Bacteria</taxon>
        <taxon>Pseudomonadati</taxon>
        <taxon>Pseudomonadota</taxon>
        <taxon>Betaproteobacteria</taxon>
        <taxon>Burkholderiales</taxon>
        <taxon>Oxalobacteraceae</taxon>
        <taxon>Telluria group</taxon>
        <taxon>Massilia</taxon>
    </lineage>
</organism>
<feature type="transmembrane region" description="Helical" evidence="6">
    <location>
        <begin position="428"/>
        <end position="446"/>
    </location>
</feature>
<feature type="transmembrane region" description="Helical" evidence="6">
    <location>
        <begin position="350"/>
        <end position="369"/>
    </location>
</feature>
<dbReference type="InterPro" id="IPR044878">
    <property type="entry name" value="UbiA_sf"/>
</dbReference>
<protein>
    <submittedName>
        <fullName evidence="7">UbiA family prenyltransferase</fullName>
    </submittedName>
</protein>
<keyword evidence="8" id="KW-1185">Reference proteome</keyword>
<sequence length="490" mass="53391">MPDPQQANHAPSTSTIPLVVDLDGTLTPTDTLVESVLLLAKHDPLALLRLPFWLLRGRETMKSEIARRVTIRPDELPYREDLLDYLRHERAGGRELVLATAAHRSIAEGVAGHLGLFDRVLATDERRNLKGPNKLAAIRAEVGPDFAYAGDCAADLPVWGGAQAAVLVGASNAVARTVRARHPVEREFAQPAAGLAVWRKALRMHQWAKNLLLFVPMLTAFSFLPGDLAVMALAFLCFSLAASATYIANDLWDLGNDRKHPRKRQRPFASGALPITAGVAAAVLLLGTSFALAFLVKPAFAAMLLAYVVLTTAYSWSLKERVLVDVLVLSLLYTMRIVTGSVAVGIHTSSWLLAFSLFLFLSLALVKRCSELQLLQARGQASAHGRDYRVVDLAVLWPMGLASALCAVVVLGLFINAPETQERYASPALLWGLVALMIYWLGRLWIKTARGEMDDDPVLYALKDRGSRYVVVAMVGVALCAYFSGIAAHL</sequence>
<evidence type="ECO:0000256" key="3">
    <source>
        <dbReference type="ARBA" id="ARBA00022692"/>
    </source>
</evidence>
<comment type="subcellular location">
    <subcellularLocation>
        <location evidence="1">Membrane</location>
        <topology evidence="1">Multi-pass membrane protein</topology>
    </subcellularLocation>
</comment>
<dbReference type="PANTHER" id="PTHR11048:SF5">
    <property type="entry name" value="DECAPRENYL-PHOSPHATE PHOSPHORIBOSYLTRANSFERASE"/>
    <property type="match status" value="1"/>
</dbReference>
<reference evidence="7 8" key="1">
    <citation type="submission" date="2022-08" db="EMBL/GenBank/DDBJ databases">
        <title>Reclassification of Massilia species as members of the genera Telluria, Duganella, Pseudoduganella, Mokoshia gen. nov. and Zemynaea gen. nov. using orthogonal and non-orthogonal genome-based approaches.</title>
        <authorList>
            <person name="Bowman J.P."/>
        </authorList>
    </citation>
    <scope>NUCLEOTIDE SEQUENCE [LARGE SCALE GENOMIC DNA]</scope>
    <source>
        <strain evidence="7 8">JCM 31661</strain>
    </source>
</reference>
<name>A0ABT2AHP4_9BURK</name>
<dbReference type="PANTHER" id="PTHR11048">
    <property type="entry name" value="PRENYLTRANSFERASES"/>
    <property type="match status" value="1"/>
</dbReference>
<evidence type="ECO:0000256" key="2">
    <source>
        <dbReference type="ARBA" id="ARBA00022475"/>
    </source>
</evidence>
<dbReference type="SUPFAM" id="SSF56784">
    <property type="entry name" value="HAD-like"/>
    <property type="match status" value="1"/>
</dbReference>
<dbReference type="InterPro" id="IPR036412">
    <property type="entry name" value="HAD-like_sf"/>
</dbReference>
<evidence type="ECO:0000313" key="7">
    <source>
        <dbReference type="EMBL" id="MCS0595700.1"/>
    </source>
</evidence>
<dbReference type="InterPro" id="IPR039653">
    <property type="entry name" value="Prenyltransferase"/>
</dbReference>
<proteinExistence type="predicted"/>
<accession>A0ABT2AHP4</accession>
<feature type="transmembrane region" description="Helical" evidence="6">
    <location>
        <begin position="207"/>
        <end position="224"/>
    </location>
</feature>
<evidence type="ECO:0000256" key="5">
    <source>
        <dbReference type="ARBA" id="ARBA00023136"/>
    </source>
</evidence>
<dbReference type="Pfam" id="PF01040">
    <property type="entry name" value="UbiA"/>
    <property type="match status" value="1"/>
</dbReference>
<evidence type="ECO:0000256" key="1">
    <source>
        <dbReference type="ARBA" id="ARBA00004141"/>
    </source>
</evidence>
<dbReference type="Gene3D" id="1.10.357.140">
    <property type="entry name" value="UbiA prenyltransferase"/>
    <property type="match status" value="1"/>
</dbReference>
<keyword evidence="4 6" id="KW-1133">Transmembrane helix</keyword>
<dbReference type="InterPro" id="IPR023214">
    <property type="entry name" value="HAD_sf"/>
</dbReference>
<dbReference type="Proteomes" id="UP001206572">
    <property type="component" value="Unassembled WGS sequence"/>
</dbReference>
<dbReference type="CDD" id="cd13963">
    <property type="entry name" value="PT_UbiA_2"/>
    <property type="match status" value="1"/>
</dbReference>
<keyword evidence="5 6" id="KW-0472">Membrane</keyword>
<keyword evidence="2" id="KW-1003">Cell membrane</keyword>
<feature type="transmembrane region" description="Helical" evidence="6">
    <location>
        <begin position="322"/>
        <end position="344"/>
    </location>
</feature>
<dbReference type="Gene3D" id="3.40.50.1000">
    <property type="entry name" value="HAD superfamily/HAD-like"/>
    <property type="match status" value="1"/>
</dbReference>
<dbReference type="NCBIfam" id="NF006088">
    <property type="entry name" value="PRK08238.1"/>
    <property type="match status" value="1"/>
</dbReference>
<dbReference type="InterPro" id="IPR000537">
    <property type="entry name" value="UbiA_prenyltransferase"/>
</dbReference>
<gene>
    <name evidence="7" type="ORF">NX780_05005</name>
</gene>
<feature type="transmembrane region" description="Helical" evidence="6">
    <location>
        <begin position="230"/>
        <end position="248"/>
    </location>
</feature>
<comment type="caution">
    <text evidence="7">The sequence shown here is derived from an EMBL/GenBank/DDBJ whole genome shotgun (WGS) entry which is preliminary data.</text>
</comment>
<feature type="transmembrane region" description="Helical" evidence="6">
    <location>
        <begin position="268"/>
        <end position="286"/>
    </location>
</feature>
<evidence type="ECO:0000256" key="6">
    <source>
        <dbReference type="SAM" id="Phobius"/>
    </source>
</evidence>
<evidence type="ECO:0000256" key="4">
    <source>
        <dbReference type="ARBA" id="ARBA00022989"/>
    </source>
</evidence>
<feature type="transmembrane region" description="Helical" evidence="6">
    <location>
        <begin position="467"/>
        <end position="488"/>
    </location>
</feature>